<dbReference type="EMBL" id="CP072943">
    <property type="protein sequence ID" value="QTX32342.1"/>
    <property type="molecule type" value="Genomic_DNA"/>
</dbReference>
<feature type="domain" description="GHMP kinase C-terminal" evidence="4">
    <location>
        <begin position="189"/>
        <end position="263"/>
    </location>
</feature>
<dbReference type="RefSeq" id="WP_274373570.1">
    <property type="nucleotide sequence ID" value="NZ_CP072943.1"/>
</dbReference>
<evidence type="ECO:0000256" key="2">
    <source>
        <dbReference type="SAM" id="MobiDB-lite"/>
    </source>
</evidence>
<dbReference type="SUPFAM" id="SSF54211">
    <property type="entry name" value="Ribosomal protein S5 domain 2-like"/>
    <property type="match status" value="1"/>
</dbReference>
<evidence type="ECO:0000256" key="1">
    <source>
        <dbReference type="ARBA" id="ARBA00022777"/>
    </source>
</evidence>
<dbReference type="InterPro" id="IPR014721">
    <property type="entry name" value="Ribsml_uS5_D2-typ_fold_subgr"/>
</dbReference>
<proteinExistence type="predicted"/>
<sequence>MSEASVALAGTVGEWVQGWILPDGEALVSLVVPWRGRVSVGEDLDDPLPAKAASALAVARRRLDRPGLGARIDNPLPVGKGLASSTVDVCGILAAASRLASPPWGEEEIFSLACSVEPSDGILFPGLALVDHLRGRLIERLPPPPPLSLLALIPPRSLDTEAYRRDPAFLKRVRDRAPEHLRAYSWLRRGLFEGDGALVARGATLSARTQNGLLPRPEWPLLEEGLRWPGALGIALAHSGTASALLFRDRPSADEARRRLVKGFSGSVVLFEPCGGGIAPLDTPPGKGKGNVTRNGHLSRRCPL</sequence>
<keyword evidence="6" id="KW-1185">Reference proteome</keyword>
<evidence type="ECO:0000313" key="5">
    <source>
        <dbReference type="EMBL" id="QTX32342.1"/>
    </source>
</evidence>
<evidence type="ECO:0000259" key="4">
    <source>
        <dbReference type="Pfam" id="PF08544"/>
    </source>
</evidence>
<dbReference type="InterPro" id="IPR020568">
    <property type="entry name" value="Ribosomal_Su5_D2-typ_SF"/>
</dbReference>
<dbReference type="Pfam" id="PF08544">
    <property type="entry name" value="GHMP_kinases_C"/>
    <property type="match status" value="1"/>
</dbReference>
<keyword evidence="1 5" id="KW-0808">Transferase</keyword>
<gene>
    <name evidence="5" type="ORF">KAR29_13755</name>
</gene>
<feature type="region of interest" description="Disordered" evidence="2">
    <location>
        <begin position="281"/>
        <end position="304"/>
    </location>
</feature>
<feature type="domain" description="GHMP kinase N-terminal" evidence="3">
    <location>
        <begin position="55"/>
        <end position="117"/>
    </location>
</feature>
<evidence type="ECO:0000259" key="3">
    <source>
        <dbReference type="Pfam" id="PF00288"/>
    </source>
</evidence>
<dbReference type="AlphaFoldDB" id="A0A9Q7AP29"/>
<evidence type="ECO:0000313" key="6">
    <source>
        <dbReference type="Proteomes" id="UP000671879"/>
    </source>
</evidence>
<keyword evidence="1 5" id="KW-0418">Kinase</keyword>
<dbReference type="KEGG" id="aram:KAR29_13755"/>
<dbReference type="Proteomes" id="UP000671879">
    <property type="component" value="Chromosome"/>
</dbReference>
<dbReference type="Gene3D" id="3.30.230.10">
    <property type="match status" value="1"/>
</dbReference>
<dbReference type="Pfam" id="PF00288">
    <property type="entry name" value="GHMP_kinases_N"/>
    <property type="match status" value="1"/>
</dbReference>
<dbReference type="GO" id="GO:0005524">
    <property type="term" value="F:ATP binding"/>
    <property type="evidence" value="ECO:0007669"/>
    <property type="project" value="InterPro"/>
</dbReference>
<dbReference type="InterPro" id="IPR006204">
    <property type="entry name" value="GHMP_kinase_N_dom"/>
</dbReference>
<accession>A0A9Q7AP29</accession>
<name>A0A9Q7AP29_9BACT</name>
<dbReference type="InterPro" id="IPR013750">
    <property type="entry name" value="GHMP_kinase_C_dom"/>
</dbReference>
<dbReference type="GO" id="GO:0016301">
    <property type="term" value="F:kinase activity"/>
    <property type="evidence" value="ECO:0007669"/>
    <property type="project" value="UniProtKB-KW"/>
</dbReference>
<organism evidence="5 6">
    <name type="scientific">Aminithiophilus ramosus</name>
    <dbReference type="NCBI Taxonomy" id="3029084"/>
    <lineage>
        <taxon>Bacteria</taxon>
        <taxon>Thermotogati</taxon>
        <taxon>Synergistota</taxon>
        <taxon>Synergistia</taxon>
        <taxon>Synergistales</taxon>
        <taxon>Aminithiophilaceae</taxon>
        <taxon>Aminithiophilus</taxon>
    </lineage>
</organism>
<reference evidence="6" key="1">
    <citation type="submission" date="2021-04" db="EMBL/GenBank/DDBJ databases">
        <title>A novel Synergistetes isolate from a pyrite-forming mixed culture.</title>
        <authorList>
            <person name="Bunk B."/>
            <person name="Sproer C."/>
            <person name="Spring S."/>
            <person name="Pester M."/>
        </authorList>
    </citation>
    <scope>NUCLEOTIDE SEQUENCE [LARGE SCALE GENOMIC DNA]</scope>
    <source>
        <strain evidence="6">J.5.4.2-T.3.5.2</strain>
    </source>
</reference>
<protein>
    <submittedName>
        <fullName evidence="5">GHMP kinase</fullName>
    </submittedName>
</protein>